<feature type="region of interest" description="Disordered" evidence="6">
    <location>
        <begin position="725"/>
        <end position="754"/>
    </location>
</feature>
<dbReference type="KEGG" id="gtt:GUITHDRAFT_100620"/>
<keyword evidence="5" id="KW-0206">Cytoskeleton</keyword>
<dbReference type="GO" id="GO:0051225">
    <property type="term" value="P:spindle assembly"/>
    <property type="evidence" value="ECO:0007669"/>
    <property type="project" value="TreeGrafter"/>
</dbReference>
<dbReference type="Gene3D" id="1.20.120.1900">
    <property type="entry name" value="Gamma-tubulin complex, C-terminal domain"/>
    <property type="match status" value="1"/>
</dbReference>
<dbReference type="Pfam" id="PF17681">
    <property type="entry name" value="GCP_N_terminal"/>
    <property type="match status" value="1"/>
</dbReference>
<feature type="compositionally biased region" description="Acidic residues" evidence="6">
    <location>
        <begin position="1344"/>
        <end position="1357"/>
    </location>
</feature>
<dbReference type="GO" id="GO:0043015">
    <property type="term" value="F:gamma-tubulin binding"/>
    <property type="evidence" value="ECO:0007669"/>
    <property type="project" value="InterPro"/>
</dbReference>
<dbReference type="EnsemblProtists" id="EKX53638">
    <property type="protein sequence ID" value="EKX53638"/>
    <property type="gene ID" value="GUITHDRAFT_100620"/>
</dbReference>
<dbReference type="GO" id="GO:0000922">
    <property type="term" value="C:spindle pole"/>
    <property type="evidence" value="ECO:0007669"/>
    <property type="project" value="InterPro"/>
</dbReference>
<dbReference type="InterPro" id="IPR040457">
    <property type="entry name" value="GCP_C"/>
</dbReference>
<comment type="similarity">
    <text evidence="2">Belongs to the TUBGCP family.</text>
</comment>
<evidence type="ECO:0008006" key="12">
    <source>
        <dbReference type="Google" id="ProtNLM"/>
    </source>
</evidence>
<evidence type="ECO:0000259" key="7">
    <source>
        <dbReference type="Pfam" id="PF04130"/>
    </source>
</evidence>
<gene>
    <name evidence="9" type="ORF">GUITHDRAFT_100620</name>
</gene>
<feature type="region of interest" description="Disordered" evidence="6">
    <location>
        <begin position="984"/>
        <end position="1015"/>
    </location>
</feature>
<feature type="domain" description="Gamma tubulin complex component C-terminal" evidence="7">
    <location>
        <begin position="1066"/>
        <end position="1331"/>
    </location>
</feature>
<dbReference type="GO" id="GO:0007020">
    <property type="term" value="P:microtubule nucleation"/>
    <property type="evidence" value="ECO:0007669"/>
    <property type="project" value="InterPro"/>
</dbReference>
<keyword evidence="3" id="KW-0963">Cytoplasm</keyword>
<feature type="domain" description="Gamma tubulin complex component protein N-terminal" evidence="8">
    <location>
        <begin position="345"/>
        <end position="670"/>
    </location>
</feature>
<organism evidence="9">
    <name type="scientific">Guillardia theta (strain CCMP2712)</name>
    <name type="common">Cryptophyte</name>
    <dbReference type="NCBI Taxonomy" id="905079"/>
    <lineage>
        <taxon>Eukaryota</taxon>
        <taxon>Cryptophyceae</taxon>
        <taxon>Pyrenomonadales</taxon>
        <taxon>Geminigeraceae</taxon>
        <taxon>Guillardia</taxon>
    </lineage>
</organism>
<reference evidence="9 11" key="1">
    <citation type="journal article" date="2012" name="Nature">
        <title>Algal genomes reveal evolutionary mosaicism and the fate of nucleomorphs.</title>
        <authorList>
            <consortium name="DOE Joint Genome Institute"/>
            <person name="Curtis B.A."/>
            <person name="Tanifuji G."/>
            <person name="Burki F."/>
            <person name="Gruber A."/>
            <person name="Irimia M."/>
            <person name="Maruyama S."/>
            <person name="Arias M.C."/>
            <person name="Ball S.G."/>
            <person name="Gile G.H."/>
            <person name="Hirakawa Y."/>
            <person name="Hopkins J.F."/>
            <person name="Kuo A."/>
            <person name="Rensing S.A."/>
            <person name="Schmutz J."/>
            <person name="Symeonidi A."/>
            <person name="Elias M."/>
            <person name="Eveleigh R.J."/>
            <person name="Herman E.K."/>
            <person name="Klute M.J."/>
            <person name="Nakayama T."/>
            <person name="Obornik M."/>
            <person name="Reyes-Prieto A."/>
            <person name="Armbrust E.V."/>
            <person name="Aves S.J."/>
            <person name="Beiko R.G."/>
            <person name="Coutinho P."/>
            <person name="Dacks J.B."/>
            <person name="Durnford D.G."/>
            <person name="Fast N.M."/>
            <person name="Green B.R."/>
            <person name="Grisdale C.J."/>
            <person name="Hempel F."/>
            <person name="Henrissat B."/>
            <person name="Hoppner M.P."/>
            <person name="Ishida K."/>
            <person name="Kim E."/>
            <person name="Koreny L."/>
            <person name="Kroth P.G."/>
            <person name="Liu Y."/>
            <person name="Malik S.B."/>
            <person name="Maier U.G."/>
            <person name="McRose D."/>
            <person name="Mock T."/>
            <person name="Neilson J.A."/>
            <person name="Onodera N.T."/>
            <person name="Poole A.M."/>
            <person name="Pritham E.J."/>
            <person name="Richards T.A."/>
            <person name="Rocap G."/>
            <person name="Roy S.W."/>
            <person name="Sarai C."/>
            <person name="Schaack S."/>
            <person name="Shirato S."/>
            <person name="Slamovits C.H."/>
            <person name="Spencer D.F."/>
            <person name="Suzuki S."/>
            <person name="Worden A.Z."/>
            <person name="Zauner S."/>
            <person name="Barry K."/>
            <person name="Bell C."/>
            <person name="Bharti A.K."/>
            <person name="Crow J.A."/>
            <person name="Grimwood J."/>
            <person name="Kramer R."/>
            <person name="Lindquist E."/>
            <person name="Lucas S."/>
            <person name="Salamov A."/>
            <person name="McFadden G.I."/>
            <person name="Lane C.E."/>
            <person name="Keeling P.J."/>
            <person name="Gray M.W."/>
            <person name="Grigoriev I.V."/>
            <person name="Archibald J.M."/>
        </authorList>
    </citation>
    <scope>NUCLEOTIDE SEQUENCE</scope>
    <source>
        <strain evidence="9 11">CCMP2712</strain>
    </source>
</reference>
<feature type="compositionally biased region" description="Basic and acidic residues" evidence="6">
    <location>
        <begin position="945"/>
        <end position="959"/>
    </location>
</feature>
<dbReference type="PANTHER" id="PTHR19302:SF70">
    <property type="entry name" value="GAMMA-TUBULIN COMPLEX COMPONENT 6"/>
    <property type="match status" value="1"/>
</dbReference>
<proteinExistence type="inferred from homology"/>
<dbReference type="GO" id="GO:0005874">
    <property type="term" value="C:microtubule"/>
    <property type="evidence" value="ECO:0007669"/>
    <property type="project" value="UniProtKB-KW"/>
</dbReference>
<feature type="region of interest" description="Disordered" evidence="6">
    <location>
        <begin position="1340"/>
        <end position="1384"/>
    </location>
</feature>
<dbReference type="InterPro" id="IPR042241">
    <property type="entry name" value="GCP_C_sf"/>
</dbReference>
<dbReference type="eggNOG" id="KOG2000">
    <property type="taxonomic scope" value="Eukaryota"/>
</dbReference>
<dbReference type="Proteomes" id="UP000011087">
    <property type="component" value="Unassembled WGS sequence"/>
</dbReference>
<dbReference type="EMBL" id="JH992969">
    <property type="protein sequence ID" value="EKX53638.1"/>
    <property type="molecule type" value="Genomic_DNA"/>
</dbReference>
<evidence type="ECO:0000256" key="3">
    <source>
        <dbReference type="ARBA" id="ARBA00022490"/>
    </source>
</evidence>
<feature type="compositionally biased region" description="Basic and acidic residues" evidence="6">
    <location>
        <begin position="831"/>
        <end position="843"/>
    </location>
</feature>
<evidence type="ECO:0000313" key="10">
    <source>
        <dbReference type="EnsemblProtists" id="EKX53638"/>
    </source>
</evidence>
<feature type="compositionally biased region" description="Polar residues" evidence="6">
    <location>
        <begin position="888"/>
        <end position="903"/>
    </location>
</feature>
<feature type="compositionally biased region" description="Acidic residues" evidence="6">
    <location>
        <begin position="984"/>
        <end position="999"/>
    </location>
</feature>
<dbReference type="OrthoDB" id="775571at2759"/>
<dbReference type="PANTHER" id="PTHR19302">
    <property type="entry name" value="GAMMA TUBULIN COMPLEX PROTEIN"/>
    <property type="match status" value="1"/>
</dbReference>
<evidence type="ECO:0000313" key="9">
    <source>
        <dbReference type="EMBL" id="EKX53638.1"/>
    </source>
</evidence>
<dbReference type="GO" id="GO:0051011">
    <property type="term" value="F:microtubule minus-end binding"/>
    <property type="evidence" value="ECO:0007669"/>
    <property type="project" value="TreeGrafter"/>
</dbReference>
<name>L1JZT8_GUITC</name>
<evidence type="ECO:0000313" key="11">
    <source>
        <dbReference type="Proteomes" id="UP000011087"/>
    </source>
</evidence>
<evidence type="ECO:0000256" key="5">
    <source>
        <dbReference type="ARBA" id="ARBA00023212"/>
    </source>
</evidence>
<evidence type="ECO:0000256" key="2">
    <source>
        <dbReference type="ARBA" id="ARBA00010337"/>
    </source>
</evidence>
<reference evidence="11" key="2">
    <citation type="submission" date="2012-11" db="EMBL/GenBank/DDBJ databases">
        <authorList>
            <person name="Kuo A."/>
            <person name="Curtis B.A."/>
            <person name="Tanifuji G."/>
            <person name="Burki F."/>
            <person name="Gruber A."/>
            <person name="Irimia M."/>
            <person name="Maruyama S."/>
            <person name="Arias M.C."/>
            <person name="Ball S.G."/>
            <person name="Gile G.H."/>
            <person name="Hirakawa Y."/>
            <person name="Hopkins J.F."/>
            <person name="Rensing S.A."/>
            <person name="Schmutz J."/>
            <person name="Symeonidi A."/>
            <person name="Elias M."/>
            <person name="Eveleigh R.J."/>
            <person name="Herman E.K."/>
            <person name="Klute M.J."/>
            <person name="Nakayama T."/>
            <person name="Obornik M."/>
            <person name="Reyes-Prieto A."/>
            <person name="Armbrust E.V."/>
            <person name="Aves S.J."/>
            <person name="Beiko R.G."/>
            <person name="Coutinho P."/>
            <person name="Dacks J.B."/>
            <person name="Durnford D.G."/>
            <person name="Fast N.M."/>
            <person name="Green B.R."/>
            <person name="Grisdale C."/>
            <person name="Hempe F."/>
            <person name="Henrissat B."/>
            <person name="Hoppner M.P."/>
            <person name="Ishida K.-I."/>
            <person name="Kim E."/>
            <person name="Koreny L."/>
            <person name="Kroth P.G."/>
            <person name="Liu Y."/>
            <person name="Malik S.-B."/>
            <person name="Maier U.G."/>
            <person name="McRose D."/>
            <person name="Mock T."/>
            <person name="Neilson J.A."/>
            <person name="Onodera N.T."/>
            <person name="Poole A.M."/>
            <person name="Pritham E.J."/>
            <person name="Richards T.A."/>
            <person name="Rocap G."/>
            <person name="Roy S.W."/>
            <person name="Sarai C."/>
            <person name="Schaack S."/>
            <person name="Shirato S."/>
            <person name="Slamovits C.H."/>
            <person name="Spencer D.F."/>
            <person name="Suzuki S."/>
            <person name="Worden A.Z."/>
            <person name="Zauner S."/>
            <person name="Barry K."/>
            <person name="Bell C."/>
            <person name="Bharti A.K."/>
            <person name="Crow J.A."/>
            <person name="Grimwood J."/>
            <person name="Kramer R."/>
            <person name="Lindquist E."/>
            <person name="Lucas S."/>
            <person name="Salamov A."/>
            <person name="McFadden G.I."/>
            <person name="Lane C.E."/>
            <person name="Keeling P.J."/>
            <person name="Gray M.W."/>
            <person name="Grigoriev I.V."/>
            <person name="Archibald J.M."/>
        </authorList>
    </citation>
    <scope>NUCLEOTIDE SEQUENCE</scope>
    <source>
        <strain evidence="11">CCMP2712</strain>
    </source>
</reference>
<keyword evidence="4" id="KW-0493">Microtubule</keyword>
<dbReference type="GO" id="GO:0051321">
    <property type="term" value="P:meiotic cell cycle"/>
    <property type="evidence" value="ECO:0007669"/>
    <property type="project" value="TreeGrafter"/>
</dbReference>
<accession>L1JZT8</accession>
<comment type="subcellular location">
    <subcellularLocation>
        <location evidence="1">Cytoplasm</location>
        <location evidence="1">Cytoskeleton</location>
    </subcellularLocation>
</comment>
<evidence type="ECO:0000256" key="4">
    <source>
        <dbReference type="ARBA" id="ARBA00022701"/>
    </source>
</evidence>
<evidence type="ECO:0000256" key="6">
    <source>
        <dbReference type="SAM" id="MobiDB-lite"/>
    </source>
</evidence>
<evidence type="ECO:0000259" key="8">
    <source>
        <dbReference type="Pfam" id="PF17681"/>
    </source>
</evidence>
<dbReference type="InterPro" id="IPR041470">
    <property type="entry name" value="GCP_N"/>
</dbReference>
<dbReference type="RefSeq" id="XP_005840618.1">
    <property type="nucleotide sequence ID" value="XM_005840561.1"/>
</dbReference>
<keyword evidence="11" id="KW-1185">Reference proteome</keyword>
<dbReference type="Pfam" id="PF04130">
    <property type="entry name" value="GCP_C_terminal"/>
    <property type="match status" value="1"/>
</dbReference>
<dbReference type="GO" id="GO:0031122">
    <property type="term" value="P:cytoplasmic microtubule organization"/>
    <property type="evidence" value="ECO:0007669"/>
    <property type="project" value="TreeGrafter"/>
</dbReference>
<dbReference type="GO" id="GO:0000278">
    <property type="term" value="P:mitotic cell cycle"/>
    <property type="evidence" value="ECO:0007669"/>
    <property type="project" value="TreeGrafter"/>
</dbReference>
<dbReference type="OMA" id="HCHEEYV"/>
<dbReference type="STRING" id="905079.L1JZT8"/>
<feature type="region of interest" description="Disordered" evidence="6">
    <location>
        <begin position="940"/>
        <end position="972"/>
    </location>
</feature>
<evidence type="ECO:0000256" key="1">
    <source>
        <dbReference type="ARBA" id="ARBA00004245"/>
    </source>
</evidence>
<reference evidence="10" key="3">
    <citation type="submission" date="2016-03" db="UniProtKB">
        <authorList>
            <consortium name="EnsemblProtists"/>
        </authorList>
    </citation>
    <scope>IDENTIFICATION</scope>
</reference>
<feature type="compositionally biased region" description="Basic and acidic residues" evidence="6">
    <location>
        <begin position="857"/>
        <end position="875"/>
    </location>
</feature>
<dbReference type="HOGENOM" id="CLU_255408_0_0_1"/>
<dbReference type="GO" id="GO:0000930">
    <property type="term" value="C:gamma-tubulin complex"/>
    <property type="evidence" value="ECO:0007669"/>
    <property type="project" value="TreeGrafter"/>
</dbReference>
<sequence>MAGDKLKEDDDDSRERQVLRYVDGSMDGNMRVWETEGSGRGFSPYQSITRLCENFSERREKEVSRLVSRAYDVLLFGPVGDHVSASYVEENVEMLGYSHRQHGDTDRENALKMILEKLKCNVASLNGDESVWNVAMVLLMLRNTDHASNMPAQQMRKEQDLAVIPALECSEFSMIHPQTFDSDSKLFSHHFQQYFSFDEVAQQRSPNFEVHDVDCYKDFPSLDASEPFSYDILLRVMTSRSRPYLDVDVSTSQKLKALQTSILITGDTHVHQPSYNKNGIEGLNSDFSEQKNCYWEDMVRNAKWGQQNPATQLPIKEYESLCRYHLPDGSDQFASEDMIDDKQVLRDLKYLAFGFASAVFKGDKESCTFCLRKPCRLKGRSVTQTTSLLGEMCDAGAHVVMIEQFISRHLSTNEKVVNSFCGVLSEYLRFYREKMINLSAAIRRRRVRSKKSRVELDALGNQIVGNEDFKENSDTSAKHHGMAVNTESTVMEIYCHTDRFRQQLRLLQFVCSDVQRAHASAKGLKRSQLLLNRLYTLIEDDAGDSVLKKCLCHTMHPYLETLSRCLFFAEVPEEGGEFLLIHDRSVPQGSEDHYSKAFQLKSEDQCPDFLKPMRERILRTVQGLSVLRKCKPSHPLAKISFRPPMKLFYNWSDVLRLTEYHRRFHDVIEKVAIAQAKKERKKLRKQAELARQGFRRKIQELASTYRSIEQREALVLEAAQREKEQQRTELRDQVEERRARTRKSEALEKEEEEKTVNQVDRFGASSVEELAALKERAAQAIIEEYSLRVERLRDEERNATWSARRKRLQDKRIELAINDMMKLRDQLLRRHEGKSEESKDERGSTAAPDVDLSVRTTAEHLPTERKSSNEDVGGKEEEEEGSMREAQASKSLPDQLVDSSATEEATAGEMSITPWLDRVHSVARDAEEFCEELAFRRVAGPATDSAREASEQAARKRIDFGGPQTEDSTGDQSQISLMELEALQEDSSDDEDDQEDGEGEPNSVDMDSLESGTRSAEPLNFEEEEGGDYNTPIPVAIEHCIVNPILLQYKQVSKEIVRVFLDDLELERHLRALRRYFFAEDGLWARGLARGVYSQDGFVYGTVLQSLQHILKEALVESRLDSDPFSRRLSLHQQLQDDKHSQSFLYLSYEVEWPLSIIIHRESLMKYQRVLGLVLEIRRALDCLSTAWKQLKNLHSKHHPHAHTTCHALRHQMLHYVTIMQARGYLQSQMMHTSWKELLQGLRESEKMQDLQDLREKHDTYLAAVTDRALLSERTSSVLEIVRAALSSVIDFSRAVDRFAEHPSGPLHDFLDEVKKIQSSFENSTGFLVRSEKLCGDEMRTGDENADIDNDGEDDDVCNAQGHISHASEGKEQTSSLAGLADSS</sequence>
<dbReference type="InterPro" id="IPR007259">
    <property type="entry name" value="GCP"/>
</dbReference>
<feature type="compositionally biased region" description="Polar residues" evidence="6">
    <location>
        <begin position="1373"/>
        <end position="1384"/>
    </location>
</feature>
<dbReference type="GeneID" id="17310444"/>
<protein>
    <recommendedName>
        <fullName evidence="12">Gamma tubulin complex component C-terminal domain-containing protein</fullName>
    </recommendedName>
</protein>
<feature type="region of interest" description="Disordered" evidence="6">
    <location>
        <begin position="831"/>
        <end position="909"/>
    </location>
</feature>
<dbReference type="PaxDb" id="55529-EKX53638"/>